<organism evidence="2">
    <name type="scientific">Arabidopsis lyrata subsp. lyrata</name>
    <name type="common">Lyre-leaved rock-cress</name>
    <dbReference type="NCBI Taxonomy" id="81972"/>
    <lineage>
        <taxon>Eukaryota</taxon>
        <taxon>Viridiplantae</taxon>
        <taxon>Streptophyta</taxon>
        <taxon>Embryophyta</taxon>
        <taxon>Tracheophyta</taxon>
        <taxon>Spermatophyta</taxon>
        <taxon>Magnoliopsida</taxon>
        <taxon>eudicotyledons</taxon>
        <taxon>Gunneridae</taxon>
        <taxon>Pentapetalae</taxon>
        <taxon>rosids</taxon>
        <taxon>malvids</taxon>
        <taxon>Brassicales</taxon>
        <taxon>Brassicaceae</taxon>
        <taxon>Camelineae</taxon>
        <taxon>Arabidopsis</taxon>
    </lineage>
</organism>
<dbReference type="HOGENOM" id="CLU_2999184_0_0_1"/>
<keyword evidence="2" id="KW-1185">Reference proteome</keyword>
<name>D7LUJ5_ARALL</name>
<dbReference type="Gramene" id="scaffold_502449.1">
    <property type="protein sequence ID" value="scaffold_502449.1"/>
    <property type="gene ID" value="scaffold_502449.1"/>
</dbReference>
<dbReference type="AlphaFoldDB" id="D7LUJ5"/>
<evidence type="ECO:0000313" key="2">
    <source>
        <dbReference type="Proteomes" id="UP000008694"/>
    </source>
</evidence>
<dbReference type="EMBL" id="GL348717">
    <property type="protein sequence ID" value="EFH52471.1"/>
    <property type="molecule type" value="Genomic_DNA"/>
</dbReference>
<reference evidence="2" key="1">
    <citation type="journal article" date="2011" name="Nat. Genet.">
        <title>The Arabidopsis lyrata genome sequence and the basis of rapid genome size change.</title>
        <authorList>
            <person name="Hu T.T."/>
            <person name="Pattyn P."/>
            <person name="Bakker E.G."/>
            <person name="Cao J."/>
            <person name="Cheng J.-F."/>
            <person name="Clark R.M."/>
            <person name="Fahlgren N."/>
            <person name="Fawcett J.A."/>
            <person name="Grimwood J."/>
            <person name="Gundlach H."/>
            <person name="Haberer G."/>
            <person name="Hollister J.D."/>
            <person name="Ossowski S."/>
            <person name="Ottilar R.P."/>
            <person name="Salamov A.A."/>
            <person name="Schneeberger K."/>
            <person name="Spannagl M."/>
            <person name="Wang X."/>
            <person name="Yang L."/>
            <person name="Nasrallah M.E."/>
            <person name="Bergelson J."/>
            <person name="Carrington J.C."/>
            <person name="Gaut B.S."/>
            <person name="Schmutz J."/>
            <person name="Mayer K.F.X."/>
            <person name="Van de Peer Y."/>
            <person name="Grigoriev I.V."/>
            <person name="Nordborg M."/>
            <person name="Weigel D."/>
            <person name="Guo Y.-L."/>
        </authorList>
    </citation>
    <scope>NUCLEOTIDE SEQUENCE [LARGE SCALE GENOMIC DNA]</scope>
    <source>
        <strain evidence="2">cv. MN47</strain>
    </source>
</reference>
<gene>
    <name evidence="1" type="ORF">ARALYDRAFT_906745</name>
</gene>
<protein>
    <submittedName>
        <fullName evidence="1">Predicted protein</fullName>
    </submittedName>
</protein>
<dbReference type="Proteomes" id="UP000008694">
    <property type="component" value="Unassembled WGS sequence"/>
</dbReference>
<accession>D7LUJ5</accession>
<sequence>MAAPMQISFVDDDCFVVLVVALKRKFFFTNVKPTEFGLVGALFSCLLNTNPKIIFGF</sequence>
<proteinExistence type="predicted"/>
<evidence type="ECO:0000313" key="1">
    <source>
        <dbReference type="EMBL" id="EFH52471.1"/>
    </source>
</evidence>